<keyword evidence="2" id="KW-1185">Reference proteome</keyword>
<evidence type="ECO:0000313" key="1">
    <source>
        <dbReference type="EMBL" id="KTB48979.1"/>
    </source>
</evidence>
<evidence type="ECO:0000313" key="2">
    <source>
        <dbReference type="Proteomes" id="UP000053947"/>
    </source>
</evidence>
<gene>
    <name evidence="1" type="ORF">DEALK_18260</name>
</gene>
<reference evidence="1 2" key="1">
    <citation type="submission" date="2015-06" db="EMBL/GenBank/DDBJ databases">
        <title>Genome sequence of the organohalide-respiring Dehalogenimonas alkenigignens type strain (IP3-3T).</title>
        <authorList>
            <person name="Key T.A."/>
            <person name="Richmond D.P."/>
            <person name="Bowman K.S."/>
            <person name="Cho Y.-J."/>
            <person name="Chun J."/>
            <person name="da Costa M.S."/>
            <person name="Rainey F.A."/>
            <person name="Moe W.M."/>
        </authorList>
    </citation>
    <scope>NUCLEOTIDE SEQUENCE [LARGE SCALE GENOMIC DNA]</scope>
    <source>
        <strain evidence="1 2">IP3-3</strain>
    </source>
</reference>
<protein>
    <submittedName>
        <fullName evidence="1">Uncharacterized protein</fullName>
    </submittedName>
</protein>
<name>A0A0W0GKD2_9CHLR</name>
<dbReference type="EMBL" id="LFDV01000002">
    <property type="protein sequence ID" value="KTB48979.1"/>
    <property type="molecule type" value="Genomic_DNA"/>
</dbReference>
<dbReference type="STRING" id="1217799.DEALK_18260"/>
<dbReference type="Proteomes" id="UP000053947">
    <property type="component" value="Unassembled WGS sequence"/>
</dbReference>
<organism evidence="1 2">
    <name type="scientific">Dehalogenimonas alkenigignens</name>
    <dbReference type="NCBI Taxonomy" id="1217799"/>
    <lineage>
        <taxon>Bacteria</taxon>
        <taxon>Bacillati</taxon>
        <taxon>Chloroflexota</taxon>
        <taxon>Dehalococcoidia</taxon>
        <taxon>Dehalococcoidales</taxon>
        <taxon>Dehalococcoidaceae</taxon>
        <taxon>Dehalogenimonas</taxon>
    </lineage>
</organism>
<proteinExistence type="predicted"/>
<dbReference type="AlphaFoldDB" id="A0A0W0GKD2"/>
<accession>A0A0W0GKD2</accession>
<comment type="caution">
    <text evidence="1">The sequence shown here is derived from an EMBL/GenBank/DDBJ whole genome shotgun (WGS) entry which is preliminary data.</text>
</comment>
<sequence>MRSKALYFPYISPPQGRWLYLMLLYWDQLSSISPYESLHSRNRLPPHMYQLVEEGLINPIIPAELIGDIEDFGQPFLGFVEKRIRTRKTQRHHSPVRTPIHVEKLGHIAQNLVELGVASPANYPWYEMDSWVANAFMSYLACVLGSLPEVNSVPITNEESCFQVLGAGGYKQYARLDSHRRVILEDLFPFPMGDIDIPSIIKFKQKHGAQLDRFRNKIEGLCVDLSVIAESDLREQRSQAITQELREEIDDISSRLRESWGEVVFLDILPILGASDSFVNVLQGDHTISSGLGSLSLPAAIVSYLGRRRDRNSLLNRPLAYGALLHRHFSKTTAQTKRDT</sequence>